<dbReference type="EMBL" id="FUYC01000010">
    <property type="protein sequence ID" value="SKA88175.1"/>
    <property type="molecule type" value="Genomic_DNA"/>
</dbReference>
<dbReference type="GO" id="GO:0015081">
    <property type="term" value="F:sodium ion transmembrane transporter activity"/>
    <property type="evidence" value="ECO:0007669"/>
    <property type="project" value="InterPro"/>
</dbReference>
<evidence type="ECO:0000313" key="8">
    <source>
        <dbReference type="Proteomes" id="UP000190027"/>
    </source>
</evidence>
<evidence type="ECO:0000256" key="6">
    <source>
        <dbReference type="SAM" id="Phobius"/>
    </source>
</evidence>
<comment type="subcellular location">
    <subcellularLocation>
        <location evidence="1">Cell membrane</location>
    </subcellularLocation>
</comment>
<dbReference type="Proteomes" id="UP000190027">
    <property type="component" value="Unassembled WGS sequence"/>
</dbReference>
<sequence length="117" mass="12329">MTVAAASLTPTGWNAVLDAGGPLLAITGMAVVFFALVSISLFITILPRALRLWDRLLPETPRKTSHPEPQPRVQVARTGSAPAGETLAALAAAAVLRHDPSVARHLGMTTNKRTAEN</sequence>
<accession>A0A1T4XGG5</accession>
<reference evidence="7 8" key="1">
    <citation type="submission" date="2017-02" db="EMBL/GenBank/DDBJ databases">
        <authorList>
            <person name="Peterson S.W."/>
        </authorList>
    </citation>
    <scope>NUCLEOTIDE SEQUENCE [LARGE SCALE GENOMIC DNA]</scope>
    <source>
        <strain evidence="7 8">DSM 16080</strain>
    </source>
</reference>
<keyword evidence="4 6" id="KW-1133">Transmembrane helix</keyword>
<dbReference type="AlphaFoldDB" id="A0A1T4XGG5"/>
<dbReference type="STRING" id="1121449.SAMN02745704_02088"/>
<evidence type="ECO:0000256" key="5">
    <source>
        <dbReference type="ARBA" id="ARBA00023136"/>
    </source>
</evidence>
<dbReference type="OrthoDB" id="292157at2"/>
<dbReference type="InterPro" id="IPR005899">
    <property type="entry name" value="Na_pump_deCOase"/>
</dbReference>
<proteinExistence type="predicted"/>
<gene>
    <name evidence="7" type="ORF">SAMN02745704_02088</name>
</gene>
<keyword evidence="8" id="KW-1185">Reference proteome</keyword>
<keyword evidence="5 6" id="KW-0472">Membrane</keyword>
<dbReference type="RefSeq" id="WP_078717640.1">
    <property type="nucleotide sequence ID" value="NZ_FUYC01000010.1"/>
</dbReference>
<name>A0A1T4XGG5_9BACT</name>
<organism evidence="7 8">
    <name type="scientific">Paucidesulfovibrio gracilis DSM 16080</name>
    <dbReference type="NCBI Taxonomy" id="1121449"/>
    <lineage>
        <taxon>Bacteria</taxon>
        <taxon>Pseudomonadati</taxon>
        <taxon>Thermodesulfobacteriota</taxon>
        <taxon>Desulfovibrionia</taxon>
        <taxon>Desulfovibrionales</taxon>
        <taxon>Desulfovibrionaceae</taxon>
        <taxon>Paucidesulfovibrio</taxon>
    </lineage>
</organism>
<evidence type="ECO:0000256" key="3">
    <source>
        <dbReference type="ARBA" id="ARBA00022692"/>
    </source>
</evidence>
<evidence type="ECO:0000256" key="1">
    <source>
        <dbReference type="ARBA" id="ARBA00004236"/>
    </source>
</evidence>
<protein>
    <submittedName>
        <fullName evidence="7">Oxaloacetate decarboxylase, gamma chain</fullName>
    </submittedName>
</protein>
<keyword evidence="3 6" id="KW-0812">Transmembrane</keyword>
<dbReference type="GO" id="GO:0005886">
    <property type="term" value="C:plasma membrane"/>
    <property type="evidence" value="ECO:0007669"/>
    <property type="project" value="UniProtKB-SubCell"/>
</dbReference>
<keyword evidence="2" id="KW-1003">Cell membrane</keyword>
<feature type="transmembrane region" description="Helical" evidence="6">
    <location>
        <begin position="23"/>
        <end position="46"/>
    </location>
</feature>
<dbReference type="GO" id="GO:0036376">
    <property type="term" value="P:sodium ion export across plasma membrane"/>
    <property type="evidence" value="ECO:0007669"/>
    <property type="project" value="InterPro"/>
</dbReference>
<evidence type="ECO:0000313" key="7">
    <source>
        <dbReference type="EMBL" id="SKA88175.1"/>
    </source>
</evidence>
<evidence type="ECO:0000256" key="2">
    <source>
        <dbReference type="ARBA" id="ARBA00022475"/>
    </source>
</evidence>
<dbReference type="Pfam" id="PF04277">
    <property type="entry name" value="OAD_gamma"/>
    <property type="match status" value="1"/>
</dbReference>
<evidence type="ECO:0000256" key="4">
    <source>
        <dbReference type="ARBA" id="ARBA00022989"/>
    </source>
</evidence>